<comment type="similarity">
    <text evidence="2">Belongs to the RLP family.</text>
</comment>
<dbReference type="Pfam" id="PF00560">
    <property type="entry name" value="LRR_1"/>
    <property type="match status" value="2"/>
</dbReference>
<dbReference type="InterPro" id="IPR032675">
    <property type="entry name" value="LRR_dom_sf"/>
</dbReference>
<protein>
    <submittedName>
        <fullName evidence="10">Phytosulfokine receptor 1-like</fullName>
    </submittedName>
</protein>
<keyword evidence="5" id="KW-0677">Repeat</keyword>
<evidence type="ECO:0000256" key="4">
    <source>
        <dbReference type="ARBA" id="ARBA00022692"/>
    </source>
</evidence>
<evidence type="ECO:0000256" key="8">
    <source>
        <dbReference type="ARBA" id="ARBA00023180"/>
    </source>
</evidence>
<evidence type="ECO:0000313" key="9">
    <source>
        <dbReference type="Proteomes" id="UP000189703"/>
    </source>
</evidence>
<dbReference type="SMART" id="SM00369">
    <property type="entry name" value="LRR_TYP"/>
    <property type="match status" value="4"/>
</dbReference>
<dbReference type="OrthoDB" id="8731593at2759"/>
<dbReference type="InterPro" id="IPR051502">
    <property type="entry name" value="RLP_Defense_Trigger"/>
</dbReference>
<dbReference type="SUPFAM" id="SSF52058">
    <property type="entry name" value="L domain-like"/>
    <property type="match status" value="1"/>
</dbReference>
<evidence type="ECO:0000256" key="7">
    <source>
        <dbReference type="ARBA" id="ARBA00023136"/>
    </source>
</evidence>
<comment type="subcellular location">
    <subcellularLocation>
        <location evidence="1">Membrane</location>
        <topology evidence="1">Single-pass membrane protein</topology>
    </subcellularLocation>
</comment>
<evidence type="ECO:0000256" key="2">
    <source>
        <dbReference type="ARBA" id="ARBA00009592"/>
    </source>
</evidence>
<dbReference type="GeneID" id="104596736"/>
<keyword evidence="9" id="KW-1185">Reference proteome</keyword>
<evidence type="ECO:0000256" key="1">
    <source>
        <dbReference type="ARBA" id="ARBA00004167"/>
    </source>
</evidence>
<dbReference type="PRINTS" id="PR00019">
    <property type="entry name" value="LEURICHRPT"/>
</dbReference>
<dbReference type="AlphaFoldDB" id="A0A1U8A4S6"/>
<sequence>MTKLTNLQLDGNMFTESIFFNASTSVPSLQVLDLSRNQLSGYFSNWLPILPNSGSLLLRGNDLIGPIPVSLCQMQQLHTLDLSHNHLSGSIPSCLHNITSWKTVVPFYVGSDGEYGKVISGDYKITFFTKHNTYVYQGEPRIYMTGMDLSVNRLSGSIPTEIGDLIALHSLNLSNNLLTGHIPTSFQKLQQLESLDLSHNSLVGNIPPQIIQLHSLSTFSVAFNHLSGKIPYTDNFQTFTESSYIGNSELCGPPLLVNCSLPSILSPQDNNSNIGERESRFMDGDLFFFSCVAIFYAVGFWAIILPLLISRSWRRKYYGVVDSCINWYNERFYRFLFYIKAYFEGP</sequence>
<name>A0A1U8A4S6_NELNU</name>
<keyword evidence="6" id="KW-1133">Transmembrane helix</keyword>
<dbReference type="GO" id="GO:0016020">
    <property type="term" value="C:membrane"/>
    <property type="evidence" value="ECO:0007669"/>
    <property type="project" value="UniProtKB-SubCell"/>
</dbReference>
<keyword evidence="4" id="KW-0812">Transmembrane</keyword>
<dbReference type="InterPro" id="IPR001611">
    <property type="entry name" value="Leu-rich_rpt"/>
</dbReference>
<dbReference type="PANTHER" id="PTHR48062:SF51">
    <property type="entry name" value="LRR RECEPTOR-LIKE SERINE_THREONINE-PROTEIN KINASE ERL1"/>
    <property type="match status" value="1"/>
</dbReference>
<dbReference type="Gene3D" id="3.80.10.10">
    <property type="entry name" value="Ribonuclease Inhibitor"/>
    <property type="match status" value="1"/>
</dbReference>
<dbReference type="STRING" id="4432.A0A1U8A4S6"/>
<dbReference type="KEGG" id="nnu:104596736"/>
<evidence type="ECO:0000256" key="6">
    <source>
        <dbReference type="ARBA" id="ARBA00022989"/>
    </source>
</evidence>
<dbReference type="eggNOG" id="KOG0619">
    <property type="taxonomic scope" value="Eukaryota"/>
</dbReference>
<accession>A0A1U8A4S6</accession>
<keyword evidence="8" id="KW-0325">Glycoprotein</keyword>
<proteinExistence type="inferred from homology"/>
<evidence type="ECO:0000313" key="10">
    <source>
        <dbReference type="RefSeq" id="XP_010256317.1"/>
    </source>
</evidence>
<dbReference type="Proteomes" id="UP000189703">
    <property type="component" value="Unplaced"/>
</dbReference>
<dbReference type="RefSeq" id="XP_010256317.1">
    <property type="nucleotide sequence ID" value="XM_010258015.2"/>
</dbReference>
<dbReference type="FunFam" id="3.80.10.10:FF:000111">
    <property type="entry name" value="LRR receptor-like serine/threonine-protein kinase ERECTA"/>
    <property type="match status" value="1"/>
</dbReference>
<organism evidence="9 10">
    <name type="scientific">Nelumbo nucifera</name>
    <name type="common">Sacred lotus</name>
    <dbReference type="NCBI Taxonomy" id="4432"/>
    <lineage>
        <taxon>Eukaryota</taxon>
        <taxon>Viridiplantae</taxon>
        <taxon>Streptophyta</taxon>
        <taxon>Embryophyta</taxon>
        <taxon>Tracheophyta</taxon>
        <taxon>Spermatophyta</taxon>
        <taxon>Magnoliopsida</taxon>
        <taxon>Proteales</taxon>
        <taxon>Nelumbonaceae</taxon>
        <taxon>Nelumbo</taxon>
    </lineage>
</organism>
<gene>
    <name evidence="10" type="primary">LOC104596736</name>
</gene>
<keyword evidence="3" id="KW-0433">Leucine-rich repeat</keyword>
<dbReference type="PANTHER" id="PTHR48062">
    <property type="entry name" value="RECEPTOR-LIKE PROTEIN 14"/>
    <property type="match status" value="1"/>
</dbReference>
<dbReference type="OMA" id="RYIICCE"/>
<reference evidence="10" key="1">
    <citation type="submission" date="2025-08" db="UniProtKB">
        <authorList>
            <consortium name="RefSeq"/>
        </authorList>
    </citation>
    <scope>IDENTIFICATION</scope>
</reference>
<dbReference type="Pfam" id="PF13855">
    <property type="entry name" value="LRR_8"/>
    <property type="match status" value="1"/>
</dbReference>
<evidence type="ECO:0000256" key="3">
    <source>
        <dbReference type="ARBA" id="ARBA00022614"/>
    </source>
</evidence>
<dbReference type="InterPro" id="IPR003591">
    <property type="entry name" value="Leu-rich_rpt_typical-subtyp"/>
</dbReference>
<evidence type="ECO:0000256" key="5">
    <source>
        <dbReference type="ARBA" id="ARBA00022737"/>
    </source>
</evidence>
<keyword evidence="7" id="KW-0472">Membrane</keyword>